<dbReference type="EC" id="4.2.1.136" evidence="19"/>
<dbReference type="HAMAP" id="MF_01965">
    <property type="entry name" value="NADHX_dehydratase"/>
    <property type="match status" value="1"/>
</dbReference>
<comment type="catalytic activity">
    <reaction evidence="15 17 19">
        <text>(6S)-NADHX + ADP = AMP + phosphate + NADH + H(+)</text>
        <dbReference type="Rhea" id="RHEA:32223"/>
        <dbReference type="ChEBI" id="CHEBI:15378"/>
        <dbReference type="ChEBI" id="CHEBI:43474"/>
        <dbReference type="ChEBI" id="CHEBI:57945"/>
        <dbReference type="ChEBI" id="CHEBI:64074"/>
        <dbReference type="ChEBI" id="CHEBI:456215"/>
        <dbReference type="ChEBI" id="CHEBI:456216"/>
        <dbReference type="EC" id="4.2.1.136"/>
    </reaction>
</comment>
<evidence type="ECO:0000313" key="22">
    <source>
        <dbReference type="EMBL" id="KAA5536276.1"/>
    </source>
</evidence>
<feature type="binding site" evidence="18">
    <location>
        <position position="126"/>
    </location>
    <ligand>
        <name>K(+)</name>
        <dbReference type="ChEBI" id="CHEBI:29103"/>
    </ligand>
</feature>
<keyword evidence="6 17" id="KW-0547">Nucleotide-binding</keyword>
<keyword evidence="10 17" id="KW-0520">NAD</keyword>
<dbReference type="CDD" id="cd01171">
    <property type="entry name" value="YXKO-related"/>
    <property type="match status" value="1"/>
</dbReference>
<evidence type="ECO:0000313" key="23">
    <source>
        <dbReference type="Proteomes" id="UP000323632"/>
    </source>
</evidence>
<dbReference type="AlphaFoldDB" id="A0A5M6CMP1"/>
<dbReference type="RefSeq" id="WP_150030849.1">
    <property type="nucleotide sequence ID" value="NZ_VWSH01000001.1"/>
</dbReference>
<feature type="binding site" evidence="18">
    <location>
        <position position="159"/>
    </location>
    <ligand>
        <name>(6S)-NADPHX</name>
        <dbReference type="ChEBI" id="CHEBI:64076"/>
    </ligand>
</feature>
<evidence type="ECO:0000259" key="20">
    <source>
        <dbReference type="PROSITE" id="PS51383"/>
    </source>
</evidence>
<evidence type="ECO:0000256" key="5">
    <source>
        <dbReference type="ARBA" id="ARBA00022723"/>
    </source>
</evidence>
<comment type="cofactor">
    <cofactor evidence="17">
        <name>Mg(2+)</name>
        <dbReference type="ChEBI" id="CHEBI:18420"/>
    </cofactor>
</comment>
<dbReference type="EMBL" id="VWSH01000001">
    <property type="protein sequence ID" value="KAA5536276.1"/>
    <property type="molecule type" value="Genomic_DNA"/>
</dbReference>
<dbReference type="Gene3D" id="3.40.50.10260">
    <property type="entry name" value="YjeF N-terminal domain"/>
    <property type="match status" value="1"/>
</dbReference>
<comment type="catalytic activity">
    <reaction evidence="16 17 19">
        <text>(6S)-NADPHX + ADP = AMP + phosphate + NADPH + H(+)</text>
        <dbReference type="Rhea" id="RHEA:32235"/>
        <dbReference type="ChEBI" id="CHEBI:15378"/>
        <dbReference type="ChEBI" id="CHEBI:43474"/>
        <dbReference type="ChEBI" id="CHEBI:57783"/>
        <dbReference type="ChEBI" id="CHEBI:64076"/>
        <dbReference type="ChEBI" id="CHEBI:456215"/>
        <dbReference type="ChEBI" id="CHEBI:456216"/>
        <dbReference type="EC" id="4.2.1.136"/>
    </reaction>
</comment>
<keyword evidence="9 18" id="KW-0630">Potassium</keyword>
<proteinExistence type="inferred from homology"/>
<keyword evidence="5 18" id="KW-0479">Metal-binding</keyword>
<feature type="binding site" evidence="17">
    <location>
        <position position="262"/>
    </location>
    <ligand>
        <name>(6S)-NADPHX</name>
        <dbReference type="ChEBI" id="CHEBI:64076"/>
    </ligand>
</feature>
<keyword evidence="13" id="KW-0511">Multifunctional enzyme</keyword>
<dbReference type="Gene3D" id="3.40.1190.20">
    <property type="match status" value="1"/>
</dbReference>
<feature type="domain" description="YjeF N-terminal" evidence="21">
    <location>
        <begin position="9"/>
        <end position="217"/>
    </location>
</feature>
<name>A0A5M6CMP1_9BACT</name>
<dbReference type="GO" id="GO:0110051">
    <property type="term" value="P:metabolite repair"/>
    <property type="evidence" value="ECO:0007669"/>
    <property type="project" value="TreeGrafter"/>
</dbReference>
<evidence type="ECO:0000256" key="6">
    <source>
        <dbReference type="ARBA" id="ARBA00022741"/>
    </source>
</evidence>
<comment type="similarity">
    <text evidence="3 19">In the N-terminal section; belongs to the NnrE/AIBP family.</text>
</comment>
<comment type="function">
    <text evidence="18">Catalyzes the epimerization of the S- and R-forms of NAD(P)HX, a damaged form of NAD(P)H that is a result of enzymatic or heat-dependent hydration. This is a prerequisite for the S-specific NAD(P)H-hydrate dehydratase to allow the repair of both epimers of NAD(P)HX.</text>
</comment>
<feature type="binding site" evidence="18">
    <location>
        <position position="162"/>
    </location>
    <ligand>
        <name>K(+)</name>
        <dbReference type="ChEBI" id="CHEBI:29103"/>
    </ligand>
</feature>
<feature type="binding site" evidence="17">
    <location>
        <position position="439"/>
    </location>
    <ligand>
        <name>AMP</name>
        <dbReference type="ChEBI" id="CHEBI:456215"/>
    </ligand>
</feature>
<dbReference type="SUPFAM" id="SSF53613">
    <property type="entry name" value="Ribokinase-like"/>
    <property type="match status" value="1"/>
</dbReference>
<evidence type="ECO:0000256" key="9">
    <source>
        <dbReference type="ARBA" id="ARBA00022958"/>
    </source>
</evidence>
<dbReference type="PANTHER" id="PTHR12592:SF0">
    <property type="entry name" value="ATP-DEPENDENT (S)-NAD(P)H-HYDRATE DEHYDRATASE"/>
    <property type="match status" value="1"/>
</dbReference>
<dbReference type="InterPro" id="IPR036652">
    <property type="entry name" value="YjeF_N_dom_sf"/>
</dbReference>
<feature type="binding site" evidence="18">
    <location>
        <begin position="130"/>
        <end position="136"/>
    </location>
    <ligand>
        <name>(6S)-NADPHX</name>
        <dbReference type="ChEBI" id="CHEBI:64076"/>
    </ligand>
</feature>
<dbReference type="PROSITE" id="PS01050">
    <property type="entry name" value="YJEF_C_2"/>
    <property type="match status" value="1"/>
</dbReference>
<evidence type="ECO:0000256" key="16">
    <source>
        <dbReference type="ARBA" id="ARBA00049209"/>
    </source>
</evidence>
<keyword evidence="12 17" id="KW-0456">Lyase</keyword>
<comment type="similarity">
    <text evidence="18">Belongs to the NnrE/AIBP family.</text>
</comment>
<dbReference type="Pfam" id="PF03853">
    <property type="entry name" value="YjeF_N"/>
    <property type="match status" value="1"/>
</dbReference>
<dbReference type="EC" id="5.1.99.6" evidence="19"/>
<dbReference type="Pfam" id="PF01256">
    <property type="entry name" value="Carb_kinase"/>
    <property type="match status" value="1"/>
</dbReference>
<evidence type="ECO:0000259" key="21">
    <source>
        <dbReference type="PROSITE" id="PS51385"/>
    </source>
</evidence>
<comment type="subunit">
    <text evidence="17">Homotetramer.</text>
</comment>
<comment type="similarity">
    <text evidence="4 19">In the C-terminal section; belongs to the NnrD/CARKD family.</text>
</comment>
<evidence type="ECO:0000256" key="7">
    <source>
        <dbReference type="ARBA" id="ARBA00022840"/>
    </source>
</evidence>
<evidence type="ECO:0000256" key="14">
    <source>
        <dbReference type="ARBA" id="ARBA00025153"/>
    </source>
</evidence>
<feature type="binding site" evidence="18">
    <location>
        <begin position="57"/>
        <end position="61"/>
    </location>
    <ligand>
        <name>(6S)-NADPHX</name>
        <dbReference type="ChEBI" id="CHEBI:64076"/>
    </ligand>
</feature>
<dbReference type="GO" id="GO:0005524">
    <property type="term" value="F:ATP binding"/>
    <property type="evidence" value="ECO:0007669"/>
    <property type="project" value="UniProtKB-UniRule"/>
</dbReference>
<comment type="catalytic activity">
    <reaction evidence="2 18 19">
        <text>(6R)-NADPHX = (6S)-NADPHX</text>
        <dbReference type="Rhea" id="RHEA:32227"/>
        <dbReference type="ChEBI" id="CHEBI:64076"/>
        <dbReference type="ChEBI" id="CHEBI:64077"/>
        <dbReference type="EC" id="5.1.99.6"/>
    </reaction>
</comment>
<evidence type="ECO:0000256" key="13">
    <source>
        <dbReference type="ARBA" id="ARBA00023268"/>
    </source>
</evidence>
<dbReference type="InterPro" id="IPR029056">
    <property type="entry name" value="Ribokinase-like"/>
</dbReference>
<feature type="binding site" evidence="17">
    <location>
        <position position="375"/>
    </location>
    <ligand>
        <name>(6S)-NADPHX</name>
        <dbReference type="ChEBI" id="CHEBI:64076"/>
    </ligand>
</feature>
<keyword evidence="8 17" id="KW-0521">NADP</keyword>
<dbReference type="NCBIfam" id="TIGR00197">
    <property type="entry name" value="yjeF_nterm"/>
    <property type="match status" value="1"/>
</dbReference>
<comment type="function">
    <text evidence="14 19">Bifunctional enzyme that catalyzes the epimerization of the S- and R-forms of NAD(P)HX and the dehydration of the S-form of NAD(P)HX at the expense of ADP, which is converted to AMP. This allows the repair of both epimers of NAD(P)HX, a damaged form of NAD(P)H that is a result of enzymatic or heat-dependent hydration.</text>
</comment>
<dbReference type="GO" id="GO:0046496">
    <property type="term" value="P:nicotinamide nucleotide metabolic process"/>
    <property type="evidence" value="ECO:0007669"/>
    <property type="project" value="UniProtKB-UniRule"/>
</dbReference>
<comment type="function">
    <text evidence="17">Catalyzes the dehydration of the S-form of NAD(P)HX at the expense of ADP, which is converted to AMP. Together with NAD(P)HX epimerase, which catalyzes the epimerization of the S- and R-forms, the enzyme allows the repair of both epimers of NAD(P)HX, a damaged form of NAD(P)H that is a result of enzymatic or heat-dependent hydration.</text>
</comment>
<keyword evidence="7 17" id="KW-0067">ATP-binding</keyword>
<dbReference type="InterPro" id="IPR017953">
    <property type="entry name" value="Carbohydrate_kinase_pred_CS"/>
</dbReference>
<dbReference type="NCBIfam" id="TIGR00196">
    <property type="entry name" value="yjeF_cterm"/>
    <property type="match status" value="1"/>
</dbReference>
<evidence type="ECO:0000256" key="11">
    <source>
        <dbReference type="ARBA" id="ARBA00023235"/>
    </source>
</evidence>
<dbReference type="GO" id="GO:0052855">
    <property type="term" value="F:ADP-dependent NAD(P)H-hydrate dehydratase activity"/>
    <property type="evidence" value="ECO:0007669"/>
    <property type="project" value="UniProtKB-UniRule"/>
</dbReference>
<feature type="domain" description="YjeF C-terminal" evidence="20">
    <location>
        <begin position="227"/>
        <end position="499"/>
    </location>
</feature>
<feature type="binding site" evidence="18">
    <location>
        <position position="58"/>
    </location>
    <ligand>
        <name>K(+)</name>
        <dbReference type="ChEBI" id="CHEBI:29103"/>
    </ligand>
</feature>
<dbReference type="InterPro" id="IPR004443">
    <property type="entry name" value="YjeF_N_dom"/>
</dbReference>
<protein>
    <recommendedName>
        <fullName evidence="19">Bifunctional NAD(P)H-hydrate repair enzyme</fullName>
    </recommendedName>
    <alternativeName>
        <fullName evidence="19">Nicotinamide nucleotide repair protein</fullName>
    </alternativeName>
    <domain>
        <recommendedName>
            <fullName evidence="19">ADP-dependent (S)-NAD(P)H-hydrate dehydratase</fullName>
            <ecNumber evidence="19">4.2.1.136</ecNumber>
        </recommendedName>
        <alternativeName>
            <fullName evidence="19">ADP-dependent NAD(P)HX dehydratase</fullName>
        </alternativeName>
    </domain>
    <domain>
        <recommendedName>
            <fullName evidence="19">NAD(P)H-hydrate epimerase</fullName>
            <ecNumber evidence="19">5.1.99.6</ecNumber>
        </recommendedName>
    </domain>
</protein>
<feature type="binding site" evidence="17">
    <location>
        <position position="440"/>
    </location>
    <ligand>
        <name>(6S)-NADPHX</name>
        <dbReference type="ChEBI" id="CHEBI:64076"/>
    </ligand>
</feature>
<comment type="caution">
    <text evidence="18">Lacks conserved residue(s) required for the propagation of feature annotation.</text>
</comment>
<comment type="caution">
    <text evidence="22">The sequence shown here is derived from an EMBL/GenBank/DDBJ whole genome shotgun (WGS) entry which is preliminary data.</text>
</comment>
<comment type="cofactor">
    <cofactor evidence="18 19">
        <name>K(+)</name>
        <dbReference type="ChEBI" id="CHEBI:29103"/>
    </cofactor>
    <text evidence="18 19">Binds 1 potassium ion per subunit.</text>
</comment>
<evidence type="ECO:0000256" key="10">
    <source>
        <dbReference type="ARBA" id="ARBA00023027"/>
    </source>
</evidence>
<dbReference type="InterPro" id="IPR030677">
    <property type="entry name" value="Nnr"/>
</dbReference>
<dbReference type="PROSITE" id="PS51385">
    <property type="entry name" value="YJEF_N"/>
    <property type="match status" value="1"/>
</dbReference>
<keyword evidence="23" id="KW-1185">Reference proteome</keyword>
<dbReference type="GO" id="GO:0046872">
    <property type="term" value="F:metal ion binding"/>
    <property type="evidence" value="ECO:0007669"/>
    <property type="project" value="UniProtKB-UniRule"/>
</dbReference>
<evidence type="ECO:0000256" key="8">
    <source>
        <dbReference type="ARBA" id="ARBA00022857"/>
    </source>
</evidence>
<evidence type="ECO:0000256" key="1">
    <source>
        <dbReference type="ARBA" id="ARBA00000013"/>
    </source>
</evidence>
<dbReference type="PIRSF" id="PIRSF017184">
    <property type="entry name" value="Nnr"/>
    <property type="match status" value="1"/>
</dbReference>
<gene>
    <name evidence="18" type="primary">nnrE</name>
    <name evidence="17" type="synonym">nnrD</name>
    <name evidence="22" type="ORF">F0919_01005</name>
</gene>
<dbReference type="Proteomes" id="UP000323632">
    <property type="component" value="Unassembled WGS sequence"/>
</dbReference>
<evidence type="ECO:0000256" key="18">
    <source>
        <dbReference type="HAMAP-Rule" id="MF_01966"/>
    </source>
</evidence>
<evidence type="ECO:0000256" key="19">
    <source>
        <dbReference type="PIRNR" id="PIRNR017184"/>
    </source>
</evidence>
<dbReference type="SUPFAM" id="SSF64153">
    <property type="entry name" value="YjeF N-terminal domain-like"/>
    <property type="match status" value="1"/>
</dbReference>
<sequence length="501" mass="54279">MKIFTAAQIKALDAFTIQEQNITSSELMERAATACFQWITSHYPIQKPILVLCGMGNNGGDGLALCRILIQHGFSAKAVILKHRETFSDDASHNLTSLHHQAPDDIQILEPGSFVTGIDENILVIDALFGTGLNRALDEWTAEFVHEINELPNEIISIDIPSGLPSDVLPTKNAAVIEANHTLSFQLYKRSFLHPESSKFTGKIHLLHIGLNEKFIEATHSQYKIIDKQVVKEIYKPRNSFGHKGNFGRAQVVGGSYGKIGAITLAGKACAKAGAGLVFTLAPSCGNNIIQTTNPESMFIASGEKFINEIKVNKSINAIGIGPGLDTEAATKEALLQFLETNEKPLVIDADALNLLSENEEHLLKLKYAAILTPHPKEFERLFGTAVDTMFQVEIGRAKAMKYNIHIILKGHHTAVLTPSGECWYNMTGNAGMATGGSGDVLTGILTALLAQGYTTKDACLLGVYLHGLAGDLAANELSEESLIAGDIIDYLGKAFLTFKD</sequence>
<accession>A0A5M6CMP1</accession>
<dbReference type="HAMAP" id="MF_01966">
    <property type="entry name" value="NADHX_epimerase"/>
    <property type="match status" value="1"/>
</dbReference>
<reference evidence="22 23" key="1">
    <citation type="submission" date="2019-09" db="EMBL/GenBank/DDBJ databases">
        <title>Genome sequence and assembly of Taibaiella sp.</title>
        <authorList>
            <person name="Chhetri G."/>
        </authorList>
    </citation>
    <scope>NUCLEOTIDE SEQUENCE [LARGE SCALE GENOMIC DNA]</scope>
    <source>
        <strain evidence="22 23">KVB11</strain>
    </source>
</reference>
<feature type="binding site" evidence="17">
    <location>
        <begin position="410"/>
        <end position="414"/>
    </location>
    <ligand>
        <name>AMP</name>
        <dbReference type="ChEBI" id="CHEBI:456215"/>
    </ligand>
</feature>
<evidence type="ECO:0000256" key="15">
    <source>
        <dbReference type="ARBA" id="ARBA00048238"/>
    </source>
</evidence>
<keyword evidence="11 18" id="KW-0413">Isomerase</keyword>
<evidence type="ECO:0000256" key="3">
    <source>
        <dbReference type="ARBA" id="ARBA00006001"/>
    </source>
</evidence>
<comment type="catalytic activity">
    <reaction evidence="1 18 19">
        <text>(6R)-NADHX = (6S)-NADHX</text>
        <dbReference type="Rhea" id="RHEA:32215"/>
        <dbReference type="ChEBI" id="CHEBI:64074"/>
        <dbReference type="ChEBI" id="CHEBI:64075"/>
        <dbReference type="EC" id="5.1.99.6"/>
    </reaction>
</comment>
<dbReference type="PANTHER" id="PTHR12592">
    <property type="entry name" value="ATP-DEPENDENT (S)-NAD(P)H-HYDRATE DEHYDRATASE FAMILY MEMBER"/>
    <property type="match status" value="1"/>
</dbReference>
<comment type="similarity">
    <text evidence="17">Belongs to the NnrD/CARKD family.</text>
</comment>
<feature type="binding site" evidence="17">
    <location>
        <position position="324"/>
    </location>
    <ligand>
        <name>(6S)-NADPHX</name>
        <dbReference type="ChEBI" id="CHEBI:64076"/>
    </ligand>
</feature>
<evidence type="ECO:0000256" key="4">
    <source>
        <dbReference type="ARBA" id="ARBA00009524"/>
    </source>
</evidence>
<dbReference type="InterPro" id="IPR000631">
    <property type="entry name" value="CARKD"/>
</dbReference>
<evidence type="ECO:0000256" key="12">
    <source>
        <dbReference type="ARBA" id="ARBA00023239"/>
    </source>
</evidence>
<organism evidence="22 23">
    <name type="scientific">Taibaiella lutea</name>
    <dbReference type="NCBI Taxonomy" id="2608001"/>
    <lineage>
        <taxon>Bacteria</taxon>
        <taxon>Pseudomonadati</taxon>
        <taxon>Bacteroidota</taxon>
        <taxon>Chitinophagia</taxon>
        <taxon>Chitinophagales</taxon>
        <taxon>Chitinophagaceae</taxon>
        <taxon>Taibaiella</taxon>
    </lineage>
</organism>
<dbReference type="PROSITE" id="PS51383">
    <property type="entry name" value="YJEF_C_3"/>
    <property type="match status" value="1"/>
</dbReference>
<evidence type="ECO:0000256" key="17">
    <source>
        <dbReference type="HAMAP-Rule" id="MF_01965"/>
    </source>
</evidence>
<dbReference type="GO" id="GO:0052856">
    <property type="term" value="F:NAD(P)HX epimerase activity"/>
    <property type="evidence" value="ECO:0007669"/>
    <property type="project" value="UniProtKB-UniRule"/>
</dbReference>
<evidence type="ECO:0000256" key="2">
    <source>
        <dbReference type="ARBA" id="ARBA00000909"/>
    </source>
</evidence>